<organism evidence="2 3">
    <name type="scientific">Microvirga flocculans</name>
    <dbReference type="NCBI Taxonomy" id="217168"/>
    <lineage>
        <taxon>Bacteria</taxon>
        <taxon>Pseudomonadati</taxon>
        <taxon>Pseudomonadota</taxon>
        <taxon>Alphaproteobacteria</taxon>
        <taxon>Hyphomicrobiales</taxon>
        <taxon>Methylobacteriaceae</taxon>
        <taxon>Microvirga</taxon>
    </lineage>
</organism>
<evidence type="ECO:0000256" key="1">
    <source>
        <dbReference type="SAM" id="Phobius"/>
    </source>
</evidence>
<dbReference type="EMBL" id="JACIDC010000007">
    <property type="protein sequence ID" value="MBB4040619.1"/>
    <property type="molecule type" value="Genomic_DNA"/>
</dbReference>
<keyword evidence="3" id="KW-1185">Reference proteome</keyword>
<protein>
    <submittedName>
        <fullName evidence="2">Uncharacterized protein</fullName>
    </submittedName>
</protein>
<name>A0A7W6IGX2_9HYPH</name>
<keyword evidence="1" id="KW-0472">Membrane</keyword>
<keyword evidence="1" id="KW-1133">Transmembrane helix</keyword>
<evidence type="ECO:0000313" key="3">
    <source>
        <dbReference type="Proteomes" id="UP000519439"/>
    </source>
</evidence>
<accession>A0A7W6IGX2</accession>
<proteinExistence type="predicted"/>
<dbReference type="AlphaFoldDB" id="A0A7W6IGX2"/>
<reference evidence="2 3" key="1">
    <citation type="submission" date="2020-08" db="EMBL/GenBank/DDBJ databases">
        <title>Genomic Encyclopedia of Type Strains, Phase IV (KMG-IV): sequencing the most valuable type-strain genomes for metagenomic binning, comparative biology and taxonomic classification.</title>
        <authorList>
            <person name="Goeker M."/>
        </authorList>
    </citation>
    <scope>NUCLEOTIDE SEQUENCE [LARGE SCALE GENOMIC DNA]</scope>
    <source>
        <strain evidence="2 3">DSM 15743</strain>
    </source>
</reference>
<comment type="caution">
    <text evidence="2">The sequence shown here is derived from an EMBL/GenBank/DDBJ whole genome shotgun (WGS) entry which is preliminary data.</text>
</comment>
<gene>
    <name evidence="2" type="ORF">GGR34_002276</name>
</gene>
<sequence length="47" mass="5176">MPVDLPPRQKPDSALSVSWNLLIDRSLNWLAVFVGVGLCLWVVGLTV</sequence>
<keyword evidence="1" id="KW-0812">Transmembrane</keyword>
<feature type="transmembrane region" description="Helical" evidence="1">
    <location>
        <begin position="27"/>
        <end position="46"/>
    </location>
</feature>
<evidence type="ECO:0000313" key="2">
    <source>
        <dbReference type="EMBL" id="MBB4040619.1"/>
    </source>
</evidence>
<dbReference type="RefSeq" id="WP_154664188.1">
    <property type="nucleotide sequence ID" value="NZ_JACIDC010000007.1"/>
</dbReference>
<dbReference type="Proteomes" id="UP000519439">
    <property type="component" value="Unassembled WGS sequence"/>
</dbReference>